<evidence type="ECO:0000256" key="1">
    <source>
        <dbReference type="SAM" id="Phobius"/>
    </source>
</evidence>
<reference evidence="2 3" key="1">
    <citation type="submission" date="2024-06" db="EMBL/GenBank/DDBJ databases">
        <title>Genomic Encyclopedia of Type Strains, Phase IV (KMG-IV): sequencing the most valuable type-strain genomes for metagenomic binning, comparative biology and taxonomic classification.</title>
        <authorList>
            <person name="Goeker M."/>
        </authorList>
    </citation>
    <scope>NUCLEOTIDE SEQUENCE [LARGE SCALE GENOMIC DNA]</scope>
    <source>
        <strain evidence="2 3">DSM 28102</strain>
    </source>
</reference>
<gene>
    <name evidence="2" type="ORF">ABID12_003873</name>
</gene>
<comment type="caution">
    <text evidence="2">The sequence shown here is derived from an EMBL/GenBank/DDBJ whole genome shotgun (WGS) entry which is preliminary data.</text>
</comment>
<keyword evidence="1" id="KW-0472">Membrane</keyword>
<dbReference type="InterPro" id="IPR010331">
    <property type="entry name" value="ExoD"/>
</dbReference>
<dbReference type="EMBL" id="JBEPLY010000018">
    <property type="protein sequence ID" value="MET3601909.1"/>
    <property type="molecule type" value="Genomic_DNA"/>
</dbReference>
<keyword evidence="3" id="KW-1185">Reference proteome</keyword>
<keyword evidence="1" id="KW-1133">Transmembrane helix</keyword>
<feature type="transmembrane region" description="Helical" evidence="1">
    <location>
        <begin position="180"/>
        <end position="208"/>
    </location>
</feature>
<sequence>MNDSEPDFESRGDDGDKLSDILARLRPDANGRVTLERLDNALAERSFGAFIALFAIPNLVPLPPGATLVLGLPLILVTWQMMASRHARVWFPERIARFSIDGERCMRLLARILPWLRWIESAVRPRFWFVETRRAERVLGAFGLVLAIVVFFPIPFGNWLPALALAIIGLSATERDGYGLIVGLVIGVLSILLAGLVILAAGFLLALLF</sequence>
<evidence type="ECO:0000313" key="2">
    <source>
        <dbReference type="EMBL" id="MET3601909.1"/>
    </source>
</evidence>
<dbReference type="PANTHER" id="PTHR41795:SF1">
    <property type="entry name" value="EXOPOLYSACCHARIDE SYNTHESIS PROTEIN"/>
    <property type="match status" value="1"/>
</dbReference>
<dbReference type="PIRSF" id="PIRSF033239">
    <property type="entry name" value="ExoD"/>
    <property type="match status" value="1"/>
</dbReference>
<accession>A0ABV2IG62</accession>
<proteinExistence type="predicted"/>
<name>A0ABV2IG62_9HYPH</name>
<organism evidence="2 3">
    <name type="scientific">Martelella mangrovi</name>
    <dbReference type="NCBI Taxonomy" id="1397477"/>
    <lineage>
        <taxon>Bacteria</taxon>
        <taxon>Pseudomonadati</taxon>
        <taxon>Pseudomonadota</taxon>
        <taxon>Alphaproteobacteria</taxon>
        <taxon>Hyphomicrobiales</taxon>
        <taxon>Aurantimonadaceae</taxon>
        <taxon>Martelella</taxon>
    </lineage>
</organism>
<dbReference type="Pfam" id="PF06055">
    <property type="entry name" value="ExoD"/>
    <property type="match status" value="1"/>
</dbReference>
<evidence type="ECO:0000313" key="3">
    <source>
        <dbReference type="Proteomes" id="UP001549164"/>
    </source>
</evidence>
<keyword evidence="1" id="KW-0812">Transmembrane</keyword>
<evidence type="ECO:0008006" key="4">
    <source>
        <dbReference type="Google" id="ProtNLM"/>
    </source>
</evidence>
<protein>
    <recommendedName>
        <fullName evidence="4">Exopolysaccharide biosynthesis protein exod</fullName>
    </recommendedName>
</protein>
<dbReference type="PANTHER" id="PTHR41795">
    <property type="entry name" value="EXOPOLYSACCHARIDE SYNTHESIS PROTEIN"/>
    <property type="match status" value="1"/>
</dbReference>
<feature type="transmembrane region" description="Helical" evidence="1">
    <location>
        <begin position="66"/>
        <end position="84"/>
    </location>
</feature>
<dbReference type="RefSeq" id="WP_354435710.1">
    <property type="nucleotide sequence ID" value="NZ_JBEPLY010000018.1"/>
</dbReference>
<feature type="transmembrane region" description="Helical" evidence="1">
    <location>
        <begin position="138"/>
        <end position="160"/>
    </location>
</feature>
<dbReference type="Proteomes" id="UP001549164">
    <property type="component" value="Unassembled WGS sequence"/>
</dbReference>